<evidence type="ECO:0000259" key="2">
    <source>
        <dbReference type="Pfam" id="PF03795"/>
    </source>
</evidence>
<sequence length="125" mass="13390">MRYALLLNNPEPDDVGITETDMEPAMAAFDAYAKSLSDAGVLIGVDILQPVAASTTVTLRNGSLQVQDGPFADTREKLNGVFVIDVADLDAAIAWAEKCPAAQYGVIEVRPTALYFEDGQWQNAA</sequence>
<protein>
    <recommendedName>
        <fullName evidence="2">YCII-related domain-containing protein</fullName>
    </recommendedName>
</protein>
<comment type="similarity">
    <text evidence="1">Belongs to the YciI family.</text>
</comment>
<organism evidence="3 4">
    <name type="scientific">Mycetocola zhujimingii</name>
    <dbReference type="NCBI Taxonomy" id="2079792"/>
    <lineage>
        <taxon>Bacteria</taxon>
        <taxon>Bacillati</taxon>
        <taxon>Actinomycetota</taxon>
        <taxon>Actinomycetes</taxon>
        <taxon>Micrococcales</taxon>
        <taxon>Microbacteriaceae</taxon>
        <taxon>Mycetocola</taxon>
    </lineage>
</organism>
<dbReference type="PANTHER" id="PTHR35174:SF3">
    <property type="entry name" value="BLL7171 PROTEIN"/>
    <property type="match status" value="1"/>
</dbReference>
<evidence type="ECO:0000313" key="3">
    <source>
        <dbReference type="EMBL" id="PWC08125.1"/>
    </source>
</evidence>
<dbReference type="InterPro" id="IPR005545">
    <property type="entry name" value="YCII"/>
</dbReference>
<keyword evidence="4" id="KW-1185">Reference proteome</keyword>
<evidence type="ECO:0000256" key="1">
    <source>
        <dbReference type="ARBA" id="ARBA00007689"/>
    </source>
</evidence>
<name>A0A2U1TGX6_9MICO</name>
<comment type="caution">
    <text evidence="3">The sequence shown here is derived from an EMBL/GenBank/DDBJ whole genome shotgun (WGS) entry which is preliminary data.</text>
</comment>
<proteinExistence type="inferred from homology"/>
<gene>
    <name evidence="3" type="ORF">DF223_01870</name>
</gene>
<reference evidence="4" key="1">
    <citation type="submission" date="2018-04" db="EMBL/GenBank/DDBJ databases">
        <authorList>
            <person name="Liu S."/>
            <person name="Wang Z."/>
            <person name="Li J."/>
        </authorList>
    </citation>
    <scope>NUCLEOTIDE SEQUENCE [LARGE SCALE GENOMIC DNA]</scope>
    <source>
        <strain evidence="4">622</strain>
    </source>
</reference>
<dbReference type="EMBL" id="QEFB01000001">
    <property type="protein sequence ID" value="PWC08125.1"/>
    <property type="molecule type" value="Genomic_DNA"/>
</dbReference>
<dbReference type="InterPro" id="IPR011008">
    <property type="entry name" value="Dimeric_a/b-barrel"/>
</dbReference>
<dbReference type="Proteomes" id="UP000244962">
    <property type="component" value="Unassembled WGS sequence"/>
</dbReference>
<dbReference type="AlphaFoldDB" id="A0A2U1TGX6"/>
<accession>A0A2U1TGX6</accession>
<dbReference type="SUPFAM" id="SSF54909">
    <property type="entry name" value="Dimeric alpha+beta barrel"/>
    <property type="match status" value="1"/>
</dbReference>
<feature type="domain" description="YCII-related" evidence="2">
    <location>
        <begin position="1"/>
        <end position="111"/>
    </location>
</feature>
<dbReference type="PANTHER" id="PTHR35174">
    <property type="entry name" value="BLL7171 PROTEIN-RELATED"/>
    <property type="match status" value="1"/>
</dbReference>
<evidence type="ECO:0000313" key="4">
    <source>
        <dbReference type="Proteomes" id="UP000244962"/>
    </source>
</evidence>
<dbReference type="RefSeq" id="WP_108961996.1">
    <property type="nucleotide sequence ID" value="NZ_QEFB01000001.1"/>
</dbReference>
<dbReference type="Pfam" id="PF03795">
    <property type="entry name" value="YCII"/>
    <property type="match status" value="1"/>
</dbReference>
<dbReference type="Gene3D" id="3.30.70.1060">
    <property type="entry name" value="Dimeric alpha+beta barrel"/>
    <property type="match status" value="1"/>
</dbReference>